<dbReference type="Pfam" id="PF01381">
    <property type="entry name" value="HTH_3"/>
    <property type="match status" value="1"/>
</dbReference>
<name>A0A1I2SRB9_9HYPH</name>
<dbReference type="PANTHER" id="PTHR46558">
    <property type="entry name" value="TRACRIPTIONAL REGULATORY PROTEIN-RELATED-RELATED"/>
    <property type="match status" value="1"/>
</dbReference>
<evidence type="ECO:0000313" key="4">
    <source>
        <dbReference type="EMBL" id="SFG55218.1"/>
    </source>
</evidence>
<sequence length="141" mass="15356">MTSKIKSKTGQDMMADVSKDATTGDIGHRIKSLRRSAGLSQANLGSALGVTFQQVQKYESGRSRIAADKLHQIAQTMGVDISYFYETKPENGPADRTAPSASAATTADAIFRESFEKIRDPRARYLLSELARVICEIEAGK</sequence>
<reference evidence="5" key="1">
    <citation type="submission" date="2016-10" db="EMBL/GenBank/DDBJ databases">
        <authorList>
            <person name="Varghese N."/>
            <person name="Submissions S."/>
        </authorList>
    </citation>
    <scope>NUCLEOTIDE SEQUENCE [LARGE SCALE GENOMIC DNA]</scope>
    <source>
        <strain evidence="5">Gh-105</strain>
    </source>
</reference>
<accession>A0A1I2SRB9</accession>
<dbReference type="STRING" id="582675.SAMN05192565_105150"/>
<feature type="region of interest" description="Disordered" evidence="2">
    <location>
        <begin position="1"/>
        <end position="20"/>
    </location>
</feature>
<feature type="compositionally biased region" description="Polar residues" evidence="2">
    <location>
        <begin position="1"/>
        <end position="10"/>
    </location>
</feature>
<dbReference type="AlphaFoldDB" id="A0A1I2SRB9"/>
<organism evidence="4 5">
    <name type="scientific">Methylobacterium gossipiicola</name>
    <dbReference type="NCBI Taxonomy" id="582675"/>
    <lineage>
        <taxon>Bacteria</taxon>
        <taxon>Pseudomonadati</taxon>
        <taxon>Pseudomonadota</taxon>
        <taxon>Alphaproteobacteria</taxon>
        <taxon>Hyphomicrobiales</taxon>
        <taxon>Methylobacteriaceae</taxon>
        <taxon>Methylobacterium</taxon>
    </lineage>
</organism>
<gene>
    <name evidence="4" type="ORF">SAMN05192565_105150</name>
</gene>
<evidence type="ECO:0000259" key="3">
    <source>
        <dbReference type="PROSITE" id="PS50943"/>
    </source>
</evidence>
<dbReference type="InterPro" id="IPR001387">
    <property type="entry name" value="Cro/C1-type_HTH"/>
</dbReference>
<feature type="domain" description="HTH cro/C1-type" evidence="3">
    <location>
        <begin position="30"/>
        <end position="84"/>
    </location>
</feature>
<dbReference type="PANTHER" id="PTHR46558:SF11">
    <property type="entry name" value="HTH-TYPE TRANSCRIPTIONAL REGULATOR XRE"/>
    <property type="match status" value="1"/>
</dbReference>
<protein>
    <submittedName>
        <fullName evidence="4">Transcriptional regulator, contains XRE-family HTH domain</fullName>
    </submittedName>
</protein>
<dbReference type="InterPro" id="IPR010982">
    <property type="entry name" value="Lambda_DNA-bd_dom_sf"/>
</dbReference>
<dbReference type="SUPFAM" id="SSF47413">
    <property type="entry name" value="lambda repressor-like DNA-binding domains"/>
    <property type="match status" value="1"/>
</dbReference>
<evidence type="ECO:0000313" key="5">
    <source>
        <dbReference type="Proteomes" id="UP000199229"/>
    </source>
</evidence>
<dbReference type="SMART" id="SM00530">
    <property type="entry name" value="HTH_XRE"/>
    <property type="match status" value="1"/>
</dbReference>
<dbReference type="EMBL" id="FOPM01000005">
    <property type="protein sequence ID" value="SFG55218.1"/>
    <property type="molecule type" value="Genomic_DNA"/>
</dbReference>
<dbReference type="Gene3D" id="1.10.260.40">
    <property type="entry name" value="lambda repressor-like DNA-binding domains"/>
    <property type="match status" value="1"/>
</dbReference>
<dbReference type="GO" id="GO:0003677">
    <property type="term" value="F:DNA binding"/>
    <property type="evidence" value="ECO:0007669"/>
    <property type="project" value="UniProtKB-KW"/>
</dbReference>
<dbReference type="CDD" id="cd00093">
    <property type="entry name" value="HTH_XRE"/>
    <property type="match status" value="1"/>
</dbReference>
<proteinExistence type="predicted"/>
<evidence type="ECO:0000256" key="2">
    <source>
        <dbReference type="SAM" id="MobiDB-lite"/>
    </source>
</evidence>
<dbReference type="PROSITE" id="PS50943">
    <property type="entry name" value="HTH_CROC1"/>
    <property type="match status" value="1"/>
</dbReference>
<evidence type="ECO:0000256" key="1">
    <source>
        <dbReference type="ARBA" id="ARBA00023125"/>
    </source>
</evidence>
<dbReference type="Proteomes" id="UP000199229">
    <property type="component" value="Unassembled WGS sequence"/>
</dbReference>
<keyword evidence="5" id="KW-1185">Reference proteome</keyword>
<keyword evidence="1" id="KW-0238">DNA-binding</keyword>